<evidence type="ECO:0000256" key="1">
    <source>
        <dbReference type="SAM" id="Phobius"/>
    </source>
</evidence>
<dbReference type="AlphaFoldDB" id="A0A816QMG7"/>
<reference evidence="2" key="1">
    <citation type="submission" date="2021-01" db="EMBL/GenBank/DDBJ databases">
        <authorList>
            <consortium name="Genoscope - CEA"/>
            <person name="William W."/>
        </authorList>
    </citation>
    <scope>NUCLEOTIDE SEQUENCE</scope>
</reference>
<sequence length="118" mass="13125">MKRKQQILKSQCSTLSHTSLWPQKSVRKKKPTQVINRGNLSTILLWTTSVDFILSSCYRVVNGPLESISSDLALDTLAEGLVVSVYLGGSFGFGYVLYSIINHVPWLVCYSVQVELCA</sequence>
<gene>
    <name evidence="2" type="ORF">DARMORV10_C06P43240.1</name>
</gene>
<feature type="transmembrane region" description="Helical" evidence="1">
    <location>
        <begin position="81"/>
        <end position="101"/>
    </location>
</feature>
<proteinExistence type="predicted"/>
<protein>
    <submittedName>
        <fullName evidence="2">(rape) hypothetical protein</fullName>
    </submittedName>
</protein>
<dbReference type="Proteomes" id="UP001295469">
    <property type="component" value="Chromosome C06"/>
</dbReference>
<keyword evidence="1" id="KW-0472">Membrane</keyword>
<organism evidence="2">
    <name type="scientific">Brassica napus</name>
    <name type="common">Rape</name>
    <dbReference type="NCBI Taxonomy" id="3708"/>
    <lineage>
        <taxon>Eukaryota</taxon>
        <taxon>Viridiplantae</taxon>
        <taxon>Streptophyta</taxon>
        <taxon>Embryophyta</taxon>
        <taxon>Tracheophyta</taxon>
        <taxon>Spermatophyta</taxon>
        <taxon>Magnoliopsida</taxon>
        <taxon>eudicotyledons</taxon>
        <taxon>Gunneridae</taxon>
        <taxon>Pentapetalae</taxon>
        <taxon>rosids</taxon>
        <taxon>malvids</taxon>
        <taxon>Brassicales</taxon>
        <taxon>Brassicaceae</taxon>
        <taxon>Brassiceae</taxon>
        <taxon>Brassica</taxon>
    </lineage>
</organism>
<keyword evidence="1" id="KW-1133">Transmembrane helix</keyword>
<evidence type="ECO:0000313" key="2">
    <source>
        <dbReference type="EMBL" id="CAF2063552.1"/>
    </source>
</evidence>
<name>A0A816QMG7_BRANA</name>
<accession>A0A816QMG7</accession>
<keyword evidence="1" id="KW-0812">Transmembrane</keyword>
<dbReference type="EMBL" id="HG994370">
    <property type="protein sequence ID" value="CAF2063552.1"/>
    <property type="molecule type" value="Genomic_DNA"/>
</dbReference>